<reference evidence="14" key="1">
    <citation type="journal article" date="2018" name="Nat. Microbiol.">
        <title>Leveraging single-cell genomics to expand the fungal tree of life.</title>
        <authorList>
            <person name="Ahrendt S.R."/>
            <person name="Quandt C.A."/>
            <person name="Ciobanu D."/>
            <person name="Clum A."/>
            <person name="Salamov A."/>
            <person name="Andreopoulos B."/>
            <person name="Cheng J.F."/>
            <person name="Woyke T."/>
            <person name="Pelin A."/>
            <person name="Henrissat B."/>
            <person name="Reynolds N.K."/>
            <person name="Benny G.L."/>
            <person name="Smith M.E."/>
            <person name="James T.Y."/>
            <person name="Grigoriev I.V."/>
        </authorList>
    </citation>
    <scope>NUCLEOTIDE SEQUENCE [LARGE SCALE GENOMIC DNA]</scope>
</reference>
<dbReference type="InterPro" id="IPR027268">
    <property type="entry name" value="Peptidase_M4/M1_CTD_sf"/>
</dbReference>
<dbReference type="GO" id="GO:0006508">
    <property type="term" value="P:proteolysis"/>
    <property type="evidence" value="ECO:0007669"/>
    <property type="project" value="UniProtKB-KW"/>
</dbReference>
<dbReference type="Proteomes" id="UP000269721">
    <property type="component" value="Unassembled WGS sequence"/>
</dbReference>
<keyword evidence="3 12" id="KW-0964">Secreted</keyword>
<evidence type="ECO:0000256" key="8">
    <source>
        <dbReference type="ARBA" id="ARBA00023049"/>
    </source>
</evidence>
<keyword evidence="7 11" id="KW-0862">Zinc</keyword>
<proteinExistence type="inferred from homology"/>
<evidence type="ECO:0000256" key="5">
    <source>
        <dbReference type="ARBA" id="ARBA00022723"/>
    </source>
</evidence>
<evidence type="ECO:0000256" key="4">
    <source>
        <dbReference type="ARBA" id="ARBA00022670"/>
    </source>
</evidence>
<protein>
    <recommendedName>
        <fullName evidence="12">Extracellular metalloproteinase</fullName>
        <ecNumber evidence="12">3.4.24.-</ecNumber>
    </recommendedName>
    <alternativeName>
        <fullName evidence="12">Fungalysin</fullName>
    </alternativeName>
</protein>
<evidence type="ECO:0000256" key="11">
    <source>
        <dbReference type="PIRSR" id="PIRSR601842-2"/>
    </source>
</evidence>
<dbReference type="OrthoDB" id="3227768at2759"/>
<dbReference type="GO" id="GO:0008270">
    <property type="term" value="F:zinc ion binding"/>
    <property type="evidence" value="ECO:0007669"/>
    <property type="project" value="InterPro"/>
</dbReference>
<gene>
    <name evidence="13" type="ORF">BDK51DRAFT_12502</name>
</gene>
<comment type="similarity">
    <text evidence="2 12">Belongs to the peptidase M36 family.</text>
</comment>
<evidence type="ECO:0000256" key="10">
    <source>
        <dbReference type="PIRSR" id="PIRSR601842-1"/>
    </source>
</evidence>
<evidence type="ECO:0000256" key="3">
    <source>
        <dbReference type="ARBA" id="ARBA00022525"/>
    </source>
</evidence>
<dbReference type="PRINTS" id="PR00999">
    <property type="entry name" value="FUNGALYSIN"/>
</dbReference>
<evidence type="ECO:0000256" key="9">
    <source>
        <dbReference type="ARBA" id="ARBA00023145"/>
    </source>
</evidence>
<comment type="cofactor">
    <cofactor evidence="11">
        <name>Zn(2+)</name>
        <dbReference type="ChEBI" id="CHEBI:29105"/>
    </cofactor>
    <text evidence="11">Binds 1 zinc ion per subunit.</text>
</comment>
<feature type="binding site" evidence="11">
    <location>
        <position position="36"/>
    </location>
    <ligand>
        <name>Zn(2+)</name>
        <dbReference type="ChEBI" id="CHEBI:29105"/>
        <note>catalytic</note>
    </ligand>
</feature>
<feature type="binding site" evidence="11">
    <location>
        <position position="62"/>
    </location>
    <ligand>
        <name>Zn(2+)</name>
        <dbReference type="ChEBI" id="CHEBI:29105"/>
        <note>catalytic</note>
    </ligand>
</feature>
<dbReference type="SUPFAM" id="SSF55486">
    <property type="entry name" value="Metalloproteases ('zincins'), catalytic domain"/>
    <property type="match status" value="1"/>
</dbReference>
<evidence type="ECO:0000256" key="2">
    <source>
        <dbReference type="ARBA" id="ARBA00006006"/>
    </source>
</evidence>
<keyword evidence="9 12" id="KW-0865">Zymogen</keyword>
<evidence type="ECO:0000313" key="13">
    <source>
        <dbReference type="EMBL" id="RKO88697.1"/>
    </source>
</evidence>
<feature type="non-terminal residue" evidence="13">
    <location>
        <position position="217"/>
    </location>
</feature>
<name>A0A4V1IR37_9FUNG</name>
<sequence>PPDGQPGTMRMFIFTSTNPQRDGAMENAVVLHEMTHGLSSRLTGGSANANCLSSIIAGGLGEGWSDFVATTLQGQASDTFITSQVVGDYVSGNPGGVRTHPYSTDLTVNPLTYASLNDPGALEVHRIGEVWNSMLYEVYRNMVQKLGFTPEYKDATSGKGNTQALLTVINGIKMQPCNPNFVSARDAIIAADKALTGGKNRCDIVKGFSKRGLGPNA</sequence>
<accession>A0A4V1IR37</accession>
<evidence type="ECO:0000256" key="12">
    <source>
        <dbReference type="RuleBase" id="RU364017"/>
    </source>
</evidence>
<dbReference type="AlphaFoldDB" id="A0A4V1IR37"/>
<keyword evidence="14" id="KW-1185">Reference proteome</keyword>
<organism evidence="13 14">
    <name type="scientific">Blyttiomyces helicus</name>
    <dbReference type="NCBI Taxonomy" id="388810"/>
    <lineage>
        <taxon>Eukaryota</taxon>
        <taxon>Fungi</taxon>
        <taxon>Fungi incertae sedis</taxon>
        <taxon>Chytridiomycota</taxon>
        <taxon>Chytridiomycota incertae sedis</taxon>
        <taxon>Chytridiomycetes</taxon>
        <taxon>Chytridiomycetes incertae sedis</taxon>
        <taxon>Blyttiomyces</taxon>
    </lineage>
</organism>
<keyword evidence="6 12" id="KW-0378">Hydrolase</keyword>
<keyword evidence="4 12" id="KW-0645">Protease</keyword>
<dbReference type="EC" id="3.4.24.-" evidence="12"/>
<keyword evidence="5 11" id="KW-0479">Metal-binding</keyword>
<evidence type="ECO:0000256" key="7">
    <source>
        <dbReference type="ARBA" id="ARBA00022833"/>
    </source>
</evidence>
<dbReference type="Gene3D" id="1.10.390.10">
    <property type="entry name" value="Neutral Protease Domain 2"/>
    <property type="match status" value="1"/>
</dbReference>
<dbReference type="GO" id="GO:0005615">
    <property type="term" value="C:extracellular space"/>
    <property type="evidence" value="ECO:0007669"/>
    <property type="project" value="InterPro"/>
</dbReference>
<dbReference type="InterPro" id="IPR050371">
    <property type="entry name" value="Fungal_virulence_M36"/>
</dbReference>
<dbReference type="Pfam" id="PF02128">
    <property type="entry name" value="Peptidase_M36"/>
    <property type="match status" value="1"/>
</dbReference>
<evidence type="ECO:0000256" key="6">
    <source>
        <dbReference type="ARBA" id="ARBA00022801"/>
    </source>
</evidence>
<comment type="subcellular location">
    <subcellularLocation>
        <location evidence="1 12">Secreted</location>
    </subcellularLocation>
</comment>
<feature type="non-terminal residue" evidence="13">
    <location>
        <position position="1"/>
    </location>
</feature>
<dbReference type="PANTHER" id="PTHR33478">
    <property type="entry name" value="EXTRACELLULAR METALLOPROTEINASE MEP"/>
    <property type="match status" value="1"/>
</dbReference>
<evidence type="ECO:0000256" key="1">
    <source>
        <dbReference type="ARBA" id="ARBA00004613"/>
    </source>
</evidence>
<feature type="active site" evidence="10">
    <location>
        <position position="33"/>
    </location>
</feature>
<keyword evidence="8 12" id="KW-0482">Metalloprotease</keyword>
<dbReference type="InterPro" id="IPR001842">
    <property type="entry name" value="Peptidase_M36"/>
</dbReference>
<dbReference type="GO" id="GO:0004222">
    <property type="term" value="F:metalloendopeptidase activity"/>
    <property type="evidence" value="ECO:0007669"/>
    <property type="project" value="InterPro"/>
</dbReference>
<evidence type="ECO:0000313" key="14">
    <source>
        <dbReference type="Proteomes" id="UP000269721"/>
    </source>
</evidence>
<feature type="binding site" evidence="11">
    <location>
        <position position="32"/>
    </location>
    <ligand>
        <name>Zn(2+)</name>
        <dbReference type="ChEBI" id="CHEBI:29105"/>
        <note>catalytic</note>
    </ligand>
</feature>
<dbReference type="Gene3D" id="3.10.170.10">
    <property type="match status" value="1"/>
</dbReference>
<dbReference type="PANTHER" id="PTHR33478:SF1">
    <property type="entry name" value="EXTRACELLULAR METALLOPROTEINASE MEP"/>
    <property type="match status" value="1"/>
</dbReference>
<dbReference type="EMBL" id="KZ996541">
    <property type="protein sequence ID" value="RKO88697.1"/>
    <property type="molecule type" value="Genomic_DNA"/>
</dbReference>